<dbReference type="AlphaFoldDB" id="A0AAC9MVS1"/>
<evidence type="ECO:0000313" key="1">
    <source>
        <dbReference type="EMBL" id="AOQ24737.1"/>
    </source>
</evidence>
<protein>
    <recommendedName>
        <fullName evidence="5">Fibronectin type-III domain-containing protein</fullName>
    </recommendedName>
</protein>
<dbReference type="Proteomes" id="UP000322283">
    <property type="component" value="Unassembled WGS sequence"/>
</dbReference>
<gene>
    <name evidence="1" type="ORF">Maut_02309</name>
    <name evidence="2" type="ORF">MTAT_04640</name>
</gene>
<dbReference type="EMBL" id="CP017019">
    <property type="protein sequence ID" value="AOQ24737.1"/>
    <property type="molecule type" value="Genomic_DNA"/>
</dbReference>
<dbReference type="Proteomes" id="UP000094598">
    <property type="component" value="Chromosome"/>
</dbReference>
<dbReference type="InterPro" id="IPR013783">
    <property type="entry name" value="Ig-like_fold"/>
</dbReference>
<dbReference type="InterPro" id="IPR036116">
    <property type="entry name" value="FN3_sf"/>
</dbReference>
<evidence type="ECO:0000313" key="4">
    <source>
        <dbReference type="Proteomes" id="UP000322283"/>
    </source>
</evidence>
<reference evidence="1 3" key="1">
    <citation type="submission" date="2016-08" db="EMBL/GenBank/DDBJ databases">
        <title>Moorella thermoacetica DSM 103132.</title>
        <authorList>
            <person name="Jendresen C.B."/>
            <person name="Redl S.M."/>
            <person name="Jensen T.O."/>
            <person name="Nielsen A.T."/>
        </authorList>
    </citation>
    <scope>NUCLEOTIDE SEQUENCE [LARGE SCALE GENOMIC DNA]</scope>
    <source>
        <strain evidence="1 3">DSM 103132</strain>
    </source>
</reference>
<proteinExistence type="predicted"/>
<evidence type="ECO:0000313" key="3">
    <source>
        <dbReference type="Proteomes" id="UP000094598"/>
    </source>
</evidence>
<keyword evidence="4" id="KW-1185">Reference proteome</keyword>
<dbReference type="SUPFAM" id="SSF49265">
    <property type="entry name" value="Fibronectin type III"/>
    <property type="match status" value="1"/>
</dbReference>
<accession>A0AAC9MVS1</accession>
<reference evidence="2 4" key="2">
    <citation type="submission" date="2019-05" db="EMBL/GenBank/DDBJ databases">
        <title>Genome sequence of Moorella thermoacetica ATCC 33924.</title>
        <authorList>
            <person name="Poehlein A."/>
            <person name="Bengelsdorf F.R."/>
            <person name="Duerre P."/>
            <person name="Daniel R."/>
        </authorList>
    </citation>
    <scope>NUCLEOTIDE SEQUENCE [LARGE SCALE GENOMIC DNA]</scope>
    <source>
        <strain evidence="2 4">ATCC 33924</strain>
    </source>
</reference>
<dbReference type="EMBL" id="VCDX01000001">
    <property type="protein sequence ID" value="TYL15725.1"/>
    <property type="molecule type" value="Genomic_DNA"/>
</dbReference>
<evidence type="ECO:0000313" key="2">
    <source>
        <dbReference type="EMBL" id="TYL15725.1"/>
    </source>
</evidence>
<organism evidence="1 3">
    <name type="scientific">Neomoorella thermoacetica</name>
    <name type="common">Clostridium thermoaceticum</name>
    <dbReference type="NCBI Taxonomy" id="1525"/>
    <lineage>
        <taxon>Bacteria</taxon>
        <taxon>Bacillati</taxon>
        <taxon>Bacillota</taxon>
        <taxon>Clostridia</taxon>
        <taxon>Neomoorellales</taxon>
        <taxon>Neomoorellaceae</taxon>
        <taxon>Neomoorella</taxon>
    </lineage>
</organism>
<name>A0AAC9MVS1_NEOTH</name>
<dbReference type="RefSeq" id="WP_069590563.1">
    <property type="nucleotide sequence ID" value="NZ_CP017019.1"/>
</dbReference>
<sequence length="340" mass="36597">MPLESNYSVEIYNTPLDTLTPAQVSGLAASVSQGKVTLTWSPVVDNVPVVGETLQGTVDGTNKNFVTSYKPIRPGTYIVYLYHQVTNETLTADGTFTVYTAAHPFKDGSVQVFINGTEQTSGFTIDNANGKIIFSPALTSSDVVVVNYIWVDQKTEVTDYTIDLSTGTITFVNAPVLGDTPVIDYTAELTDLAFYYIYRASTSGGTLTKVGEVASTVTSQVTTFDDTTVPDGATVYYKVSAVDDDTNEGPKSAELSVKTVPSIPTGLKATRGDRLVNLTWNDMKAAGANPNLTNYKVYRATTSGGPYTEIATVISNYYQDTNVVNNTTYYYVVTSVDANA</sequence>
<evidence type="ECO:0008006" key="5">
    <source>
        <dbReference type="Google" id="ProtNLM"/>
    </source>
</evidence>
<dbReference type="Gene3D" id="2.60.40.10">
    <property type="entry name" value="Immunoglobulins"/>
    <property type="match status" value="2"/>
</dbReference>